<dbReference type="PANTHER" id="PTHR10907:SF47">
    <property type="entry name" value="REGUCALCIN"/>
    <property type="match status" value="1"/>
</dbReference>
<dbReference type="InterPro" id="IPR011042">
    <property type="entry name" value="6-blade_b-propeller_TolB-like"/>
</dbReference>
<dbReference type="PRINTS" id="PR01790">
    <property type="entry name" value="SMP30FAMILY"/>
</dbReference>
<dbReference type="SUPFAM" id="SSF63829">
    <property type="entry name" value="Calcium-dependent phosphotriesterase"/>
    <property type="match status" value="1"/>
</dbReference>
<organism evidence="5 6">
    <name type="scientific">Metarhizobium album</name>
    <dbReference type="NCBI Taxonomy" id="2182425"/>
    <lineage>
        <taxon>Bacteria</taxon>
        <taxon>Pseudomonadati</taxon>
        <taxon>Pseudomonadota</taxon>
        <taxon>Alphaproteobacteria</taxon>
        <taxon>Hyphomicrobiales</taxon>
        <taxon>Rhizobiaceae</taxon>
        <taxon>Metarhizobium</taxon>
    </lineage>
</organism>
<gene>
    <name evidence="5" type="ORF">DEM27_00625</name>
</gene>
<evidence type="ECO:0000313" key="6">
    <source>
        <dbReference type="Proteomes" id="UP000245252"/>
    </source>
</evidence>
<sequence>MVDIRLLVDSKNHLGEGPLWDVEEQRLYWIDSSAAEIWTCKEDGSDVRLHYVPSHIGSMALREKGGAVLALANGFSLYEFKTQRLTHIGDPEADEPENRLNDGKVDRRGRFVAGYMSYDHDRQDANRGQRPVRNSALYRLDPDLTIHRLDSGIKCSNGPCWSPDNKTFYFCDSYDDKMYAYDYDIETGNVSNKRLFLSNADYPGTFDGSTVDSEGYIWNAHVFGGRIIRYAPDGRIDREIEFPVRNLTSVMFGGKDLDIMYVTSMGRPMKGVPQKEASAGGLFAVYGLGVKGLPEPRFGG</sequence>
<accession>A0A2U2DWP7</accession>
<dbReference type="Gene3D" id="2.120.10.30">
    <property type="entry name" value="TolB, C-terminal domain"/>
    <property type="match status" value="1"/>
</dbReference>
<comment type="similarity">
    <text evidence="1">Belongs to the SMP-30/CGR1 family.</text>
</comment>
<keyword evidence="3" id="KW-0479">Metal-binding</keyword>
<feature type="binding site" evidence="3">
    <location>
        <position position="99"/>
    </location>
    <ligand>
        <name>substrate</name>
    </ligand>
</feature>
<name>A0A2U2DWP7_9HYPH</name>
<evidence type="ECO:0000256" key="1">
    <source>
        <dbReference type="ARBA" id="ARBA00008853"/>
    </source>
</evidence>
<keyword evidence="3" id="KW-0862">Zinc</keyword>
<dbReference type="RefSeq" id="WP_109456259.1">
    <property type="nucleotide sequence ID" value="NZ_QFBC01000001.1"/>
</dbReference>
<feature type="domain" description="SMP-30/Gluconolactonase/LRE-like region" evidence="4">
    <location>
        <begin position="14"/>
        <end position="265"/>
    </location>
</feature>
<dbReference type="Proteomes" id="UP000245252">
    <property type="component" value="Unassembled WGS sequence"/>
</dbReference>
<comment type="caution">
    <text evidence="5">The sequence shown here is derived from an EMBL/GenBank/DDBJ whole genome shotgun (WGS) entry which is preliminary data.</text>
</comment>
<dbReference type="OrthoDB" id="2633250at2"/>
<dbReference type="GO" id="GO:0019853">
    <property type="term" value="P:L-ascorbic acid biosynthetic process"/>
    <property type="evidence" value="ECO:0007669"/>
    <property type="project" value="TreeGrafter"/>
</dbReference>
<dbReference type="InterPro" id="IPR005511">
    <property type="entry name" value="SMP-30"/>
</dbReference>
<feature type="active site" description="Proton donor/acceptor" evidence="2">
    <location>
        <position position="207"/>
    </location>
</feature>
<evidence type="ECO:0000256" key="3">
    <source>
        <dbReference type="PIRSR" id="PIRSR605511-2"/>
    </source>
</evidence>
<feature type="binding site" evidence="3">
    <location>
        <position position="207"/>
    </location>
    <ligand>
        <name>a divalent metal cation</name>
        <dbReference type="ChEBI" id="CHEBI:60240"/>
    </ligand>
</feature>
<feature type="binding site" evidence="3">
    <location>
        <position position="119"/>
    </location>
    <ligand>
        <name>substrate</name>
    </ligand>
</feature>
<dbReference type="PANTHER" id="PTHR10907">
    <property type="entry name" value="REGUCALCIN"/>
    <property type="match status" value="1"/>
</dbReference>
<dbReference type="Pfam" id="PF08450">
    <property type="entry name" value="SGL"/>
    <property type="match status" value="1"/>
</dbReference>
<dbReference type="GO" id="GO:0004341">
    <property type="term" value="F:gluconolactonase activity"/>
    <property type="evidence" value="ECO:0007669"/>
    <property type="project" value="TreeGrafter"/>
</dbReference>
<dbReference type="InterPro" id="IPR013658">
    <property type="entry name" value="SGL"/>
</dbReference>
<evidence type="ECO:0000313" key="5">
    <source>
        <dbReference type="EMBL" id="PWE57743.1"/>
    </source>
</evidence>
<keyword evidence="6" id="KW-1185">Reference proteome</keyword>
<comment type="cofactor">
    <cofactor evidence="3">
        <name>Zn(2+)</name>
        <dbReference type="ChEBI" id="CHEBI:29105"/>
    </cofactor>
    <text evidence="3">Binds 1 divalent metal cation per subunit.</text>
</comment>
<feature type="binding site" evidence="3">
    <location>
        <position position="157"/>
    </location>
    <ligand>
        <name>a divalent metal cation</name>
        <dbReference type="ChEBI" id="CHEBI:60240"/>
    </ligand>
</feature>
<dbReference type="GO" id="GO:0005509">
    <property type="term" value="F:calcium ion binding"/>
    <property type="evidence" value="ECO:0007669"/>
    <property type="project" value="TreeGrafter"/>
</dbReference>
<dbReference type="AlphaFoldDB" id="A0A2U2DWP7"/>
<protein>
    <submittedName>
        <fullName evidence="5">Calcium-binding protein</fullName>
    </submittedName>
</protein>
<reference evidence="5 6" key="1">
    <citation type="submission" date="2018-05" db="EMBL/GenBank/DDBJ databases">
        <title>The draft genome of strain NS-104.</title>
        <authorList>
            <person name="Hang P."/>
            <person name="Jiang J."/>
        </authorList>
    </citation>
    <scope>NUCLEOTIDE SEQUENCE [LARGE SCALE GENOMIC DNA]</scope>
    <source>
        <strain evidence="5 6">NS-104</strain>
    </source>
</reference>
<evidence type="ECO:0000256" key="2">
    <source>
        <dbReference type="PIRSR" id="PIRSR605511-1"/>
    </source>
</evidence>
<feature type="binding site" evidence="3">
    <location>
        <position position="101"/>
    </location>
    <ligand>
        <name>substrate</name>
    </ligand>
</feature>
<evidence type="ECO:0000259" key="4">
    <source>
        <dbReference type="Pfam" id="PF08450"/>
    </source>
</evidence>
<feature type="binding site" evidence="3">
    <location>
        <position position="16"/>
    </location>
    <ligand>
        <name>a divalent metal cation</name>
        <dbReference type="ChEBI" id="CHEBI:60240"/>
    </ligand>
</feature>
<dbReference type="EMBL" id="QFBC01000001">
    <property type="protein sequence ID" value="PWE57743.1"/>
    <property type="molecule type" value="Genomic_DNA"/>
</dbReference>
<proteinExistence type="inferred from homology"/>